<protein>
    <submittedName>
        <fullName evidence="4">Polysaccharide export protein</fullName>
    </submittedName>
</protein>
<dbReference type="InterPro" id="IPR003715">
    <property type="entry name" value="Poly_export_N"/>
</dbReference>
<dbReference type="Pfam" id="PF10531">
    <property type="entry name" value="SLBB"/>
    <property type="match status" value="2"/>
</dbReference>
<dbReference type="Gene3D" id="3.10.560.10">
    <property type="entry name" value="Outer membrane lipoprotein wza domain like"/>
    <property type="match status" value="2"/>
</dbReference>
<proteinExistence type="predicted"/>
<dbReference type="InterPro" id="IPR049712">
    <property type="entry name" value="Poly_export"/>
</dbReference>
<sequence>MSSPFLHLPPWRSGTAVLSGAVLVAIQLLPLQRAIAQTQGERRIVEPTQTPSRLSPQWQQFETQRQREHRQTMDYLERWLRDRLDRFPASERLPPAILQDPSRPPERQVPIDSVAWDEYRLGIGDGISIVVQPPFQDLSTTAQLSFQGTIFVPLLGTVNLEGLTVDEAAQLLETSLNQFVVDPEVQVILAQPRQSQITVTGEVERPGFFPIAPNSPLVQALLTAGGVTLDADLREVTVERRFSNGEQVTQTFDLHTPLILGQAIPDVRLRDGDVIRVPTRPREFDSDYDRSILQRTALVSTTSRPIAVTITGEVVRPGYYDFASRPAPEVDGALVAAQGTKTTADLRRILIRRRLPDGTAIEREVDLFTPLLEGRPLPQLGLEDGDVIIVPEIRPEDRENYDVELMTRTSISQQRIVVRLVSRPGNSAGRQDLPAGSRLADAIGGVPLNTARLGRVALIRFDEELGEPVTEYYDVREAIMGNMDENPLLQDRDVIVVGRNLIAQLGNFLNTFTQPFRDVLGFLLFFDQLSNSAENLFGPSGGDNNQN</sequence>
<dbReference type="RefSeq" id="WP_252664557.1">
    <property type="nucleotide sequence ID" value="NZ_CP098611.1"/>
</dbReference>
<feature type="domain" description="Polysaccharide export protein N-terminal" evidence="2">
    <location>
        <begin position="117"/>
        <end position="189"/>
    </location>
</feature>
<accession>A0ABY5AT45</accession>
<dbReference type="EMBL" id="CP098611">
    <property type="protein sequence ID" value="USR92400.1"/>
    <property type="molecule type" value="Genomic_DNA"/>
</dbReference>
<evidence type="ECO:0000313" key="4">
    <source>
        <dbReference type="EMBL" id="USR92400.1"/>
    </source>
</evidence>
<dbReference type="Proteomes" id="UP001056708">
    <property type="component" value="Chromosome"/>
</dbReference>
<keyword evidence="1" id="KW-0732">Signal</keyword>
<dbReference type="PANTHER" id="PTHR33619">
    <property type="entry name" value="POLYSACCHARIDE EXPORT PROTEIN GFCE-RELATED"/>
    <property type="match status" value="1"/>
</dbReference>
<dbReference type="PANTHER" id="PTHR33619:SF3">
    <property type="entry name" value="POLYSACCHARIDE EXPORT PROTEIN GFCE-RELATED"/>
    <property type="match status" value="1"/>
</dbReference>
<evidence type="ECO:0000259" key="2">
    <source>
        <dbReference type="Pfam" id="PF02563"/>
    </source>
</evidence>
<evidence type="ECO:0000256" key="1">
    <source>
        <dbReference type="ARBA" id="ARBA00022729"/>
    </source>
</evidence>
<evidence type="ECO:0000313" key="5">
    <source>
        <dbReference type="Proteomes" id="UP001056708"/>
    </source>
</evidence>
<dbReference type="Pfam" id="PF02563">
    <property type="entry name" value="Poly_export"/>
    <property type="match status" value="1"/>
</dbReference>
<reference evidence="4" key="1">
    <citation type="submission" date="2022-06" db="EMBL/GenBank/DDBJ databases">
        <title>Genome sequence of Phormidium yuhuli AB48 isolated from an industrial photobioreactor environment.</title>
        <authorList>
            <person name="Qiu Y."/>
            <person name="Noonan A.J.C."/>
            <person name="Dofher K."/>
            <person name="Koch M."/>
            <person name="Kieft B."/>
            <person name="Lin X."/>
            <person name="Ziels R.M."/>
            <person name="Hallam S.J."/>
        </authorList>
    </citation>
    <scope>NUCLEOTIDE SEQUENCE</scope>
    <source>
        <strain evidence="4">AB48</strain>
    </source>
</reference>
<feature type="domain" description="Soluble ligand binding" evidence="3">
    <location>
        <begin position="308"/>
        <end position="359"/>
    </location>
</feature>
<dbReference type="InterPro" id="IPR019554">
    <property type="entry name" value="Soluble_ligand-bd"/>
</dbReference>
<name>A0ABY5AT45_9CYAN</name>
<gene>
    <name evidence="4" type="ORF">NEA10_06685</name>
</gene>
<feature type="domain" description="Soluble ligand binding" evidence="3">
    <location>
        <begin position="197"/>
        <end position="247"/>
    </location>
</feature>
<dbReference type="Gene3D" id="3.30.1950.10">
    <property type="entry name" value="wza like domain"/>
    <property type="match status" value="1"/>
</dbReference>
<evidence type="ECO:0000259" key="3">
    <source>
        <dbReference type="Pfam" id="PF10531"/>
    </source>
</evidence>
<organism evidence="4 5">
    <name type="scientific">Phormidium yuhuli AB48</name>
    <dbReference type="NCBI Taxonomy" id="2940671"/>
    <lineage>
        <taxon>Bacteria</taxon>
        <taxon>Bacillati</taxon>
        <taxon>Cyanobacteriota</taxon>
        <taxon>Cyanophyceae</taxon>
        <taxon>Oscillatoriophycideae</taxon>
        <taxon>Oscillatoriales</taxon>
        <taxon>Oscillatoriaceae</taxon>
        <taxon>Phormidium</taxon>
        <taxon>Phormidium yuhuli</taxon>
    </lineage>
</organism>
<keyword evidence="5" id="KW-1185">Reference proteome</keyword>